<accession>A0A7H0H6A4</accession>
<protein>
    <submittedName>
        <fullName evidence="2">Sulfotransferase domain-containing protein</fullName>
    </submittedName>
</protein>
<feature type="domain" description="Sulfotransferase" evidence="1">
    <location>
        <begin position="159"/>
        <end position="252"/>
    </location>
</feature>
<keyword evidence="3" id="KW-1185">Reference proteome</keyword>
<proteinExistence type="predicted"/>
<gene>
    <name evidence="2" type="ORF">H9L22_00600</name>
</gene>
<dbReference type="InterPro" id="IPR027417">
    <property type="entry name" value="P-loop_NTPase"/>
</dbReference>
<evidence type="ECO:0000259" key="1">
    <source>
        <dbReference type="Pfam" id="PF00685"/>
    </source>
</evidence>
<dbReference type="KEGG" id="tdf:H9L22_00600"/>
<keyword evidence="2" id="KW-0808">Transferase</keyword>
<dbReference type="EMBL" id="CP060789">
    <property type="protein sequence ID" value="QNP56070.1"/>
    <property type="molecule type" value="Genomic_DNA"/>
</dbReference>
<name>A0A7H0H6A4_9ACTN</name>
<dbReference type="Pfam" id="PF00685">
    <property type="entry name" value="Sulfotransfer_1"/>
    <property type="match status" value="1"/>
</dbReference>
<dbReference type="Proteomes" id="UP000516117">
    <property type="component" value="Chromosome"/>
</dbReference>
<evidence type="ECO:0000313" key="2">
    <source>
        <dbReference type="EMBL" id="QNP56070.1"/>
    </source>
</evidence>
<dbReference type="GO" id="GO:0008146">
    <property type="term" value="F:sulfotransferase activity"/>
    <property type="evidence" value="ECO:0007669"/>
    <property type="project" value="InterPro"/>
</dbReference>
<organism evidence="2 3">
    <name type="scientific">Tessaracoccus defluvii</name>
    <dbReference type="NCBI Taxonomy" id="1285901"/>
    <lineage>
        <taxon>Bacteria</taxon>
        <taxon>Bacillati</taxon>
        <taxon>Actinomycetota</taxon>
        <taxon>Actinomycetes</taxon>
        <taxon>Propionibacteriales</taxon>
        <taxon>Propionibacteriaceae</taxon>
        <taxon>Tessaracoccus</taxon>
    </lineage>
</organism>
<evidence type="ECO:0000313" key="3">
    <source>
        <dbReference type="Proteomes" id="UP000516117"/>
    </source>
</evidence>
<reference evidence="2 3" key="1">
    <citation type="submission" date="2020-08" db="EMBL/GenBank/DDBJ databases">
        <title>Genome sequence of Tessaracoccus defluvii JCM 17540T.</title>
        <authorList>
            <person name="Hyun D.-W."/>
            <person name="Bae J.-W."/>
        </authorList>
    </citation>
    <scope>NUCLEOTIDE SEQUENCE [LARGE SCALE GENOMIC DNA]</scope>
    <source>
        <strain evidence="2 3">JCM 17540</strain>
    </source>
</reference>
<dbReference type="RefSeq" id="WP_187721189.1">
    <property type="nucleotide sequence ID" value="NZ_BAABBL010000016.1"/>
</dbReference>
<dbReference type="InterPro" id="IPR000863">
    <property type="entry name" value="Sulfotransferase_dom"/>
</dbReference>
<sequence>MNGRSDETAARPRVLFIGGIGRSGTTVLERSLGTDPRVVSLGEVTHLWQRSLLDGELCGCGLAFRECEFWRRVGDQGFGGWDRVDAARLVDLKDRLDRSRHTPRYATGAGAAKWRDDLQEYADHYRRVYSAALEVSGAQVAIDSSKQASLPHILLGQGLDLLVLHCVRDSRAVAYSWMQKVTRPEGRAGEERQYMKQYSPATIAGKWNLHNAVVDALALRGHRPLRLRYEDWVDDPVGSVARVLAFAGLAVEGDSGRIGATWVDLAPAHTCSGNPMRFTVGRVDIRRDQRWEQGLSRRDRTLVTALTWPFLLRYGYRP</sequence>
<dbReference type="Gene3D" id="3.40.50.300">
    <property type="entry name" value="P-loop containing nucleotide triphosphate hydrolases"/>
    <property type="match status" value="1"/>
</dbReference>
<dbReference type="SUPFAM" id="SSF52540">
    <property type="entry name" value="P-loop containing nucleoside triphosphate hydrolases"/>
    <property type="match status" value="1"/>
</dbReference>
<dbReference type="AlphaFoldDB" id="A0A7H0H6A4"/>